<reference evidence="3 4" key="1">
    <citation type="submission" date="2016-03" db="EMBL/GenBank/DDBJ databases">
        <title>Comparative genomics of Pseudogymnoascus destructans, the fungus causing white-nose syndrome of bats.</title>
        <authorList>
            <person name="Palmer J.M."/>
            <person name="Drees K.P."/>
            <person name="Foster J.T."/>
            <person name="Lindner D.L."/>
        </authorList>
    </citation>
    <scope>NUCLEOTIDE SEQUENCE [LARGE SCALE GENOMIC DNA]</scope>
    <source>
        <strain evidence="3 4">UAMH 10579</strain>
    </source>
</reference>
<dbReference type="STRING" id="342668.A0A1B8GHD8"/>
<dbReference type="RefSeq" id="XP_018128972.1">
    <property type="nucleotide sequence ID" value="XM_018277039.2"/>
</dbReference>
<evidence type="ECO:0000256" key="1">
    <source>
        <dbReference type="ARBA" id="ARBA00022737"/>
    </source>
</evidence>
<proteinExistence type="predicted"/>
<accession>A0A1B8GHD8</accession>
<evidence type="ECO:0000313" key="4">
    <source>
        <dbReference type="Proteomes" id="UP000091956"/>
    </source>
</evidence>
<feature type="region of interest" description="Disordered" evidence="2">
    <location>
        <begin position="941"/>
        <end position="1025"/>
    </location>
</feature>
<name>A0A1B8GHD8_9PEZI</name>
<dbReference type="OrthoDB" id="185373at2759"/>
<keyword evidence="1" id="KW-0677">Repeat</keyword>
<sequence>MSLGLPVPSPGALRALRQLALGTSCTVAFTTGLLAEDRRRRIHSAREVQENGRRIKSSRSYHGAAGAVAVANFEDHVLNPPLYSAGDGEVAPKSIASWGKDASVKSKRLVRPQSQRELKDDLEPVVAKEKRDASHDADLRARTQSHATPIAIRKTGQRQSRQTVLAASMMETLEADNSAGGIELAANAFFESFENGLYIGKEPGRHESQLSKRLVTACGQLFDACQKHNSIGVYVPVIQKLLSLGPIEEDLFYELHTPEVIAHLLEIKTRKEGEDQGYLEALHSASSMYMTEFSTKRLENAHPKMRHLGVLLCAKAMKEQLYELTDSLYWRMSAIPSDEAPSCVDYLILANHGMGHHKSVLHYFRRFFVLTEPSKYELDEVVGAVLDSCLRKNALGQAEDVVRTGAEMARSGGFKIRAEWPMKVLGQHWRSTRDLACTRALFGRLETLVDCIDLPQALYSAIIQFCVEDGKDDQASAYLNQHTSANNGAASLRTCGHLALSKAMKEDWEGVESSLKTMKPLLVDHKTKEQHAQVFAPIFKLYTKSHSVAESEQFVRKVMEEYGLVPNIYVSNIMVGKYADANEIDSIPHWLETMRAFGLIPDAVSFNAMLSNYRDEWNTPFVDLLHLCHKMKDTDENLLDQCTARILREAAIRETKGDRFAFVRFSRQIDYLRQGQADSDSGLDFYPSMREAMAKGSPRKTLRIYHSALKREHIHIPPSMFALAIQAAIESHPADSSISSLLPLVSSARERGVDISLGMARLLMHQLEDRSLDYMDLHAVLRKNTLLFADHGLTMPMGVATKVASVFSQRGLNRDALALWEYYAARNGVSRGLVDLSSLTVLMRVHIALENVEGVQWVMDTLERNEIVPSRRFMLVIKLGIANLRKQQMRRCGDGVPNALGEMLEEALGVVRLRRERHGVESRRVGGRLLDIMSAAVVESRRGGAGEGEELGAARQHVSAGVNSTAEQQRETAGQLHEEESRASRGSPPPPAMWTAVSVTPLDRGVGSSGQKRHETPVMPLVENQVSPKPTYEYIEAEPRHHARQDAVRRVTSGGGVLARKVVSGWL</sequence>
<dbReference type="AlphaFoldDB" id="A0A1B8GHD8"/>
<organism evidence="3 4">
    <name type="scientific">Pseudogymnoascus verrucosus</name>
    <dbReference type="NCBI Taxonomy" id="342668"/>
    <lineage>
        <taxon>Eukaryota</taxon>
        <taxon>Fungi</taxon>
        <taxon>Dikarya</taxon>
        <taxon>Ascomycota</taxon>
        <taxon>Pezizomycotina</taxon>
        <taxon>Leotiomycetes</taxon>
        <taxon>Thelebolales</taxon>
        <taxon>Thelebolaceae</taxon>
        <taxon>Pseudogymnoascus</taxon>
    </lineage>
</organism>
<evidence type="ECO:0008006" key="5">
    <source>
        <dbReference type="Google" id="ProtNLM"/>
    </source>
</evidence>
<dbReference type="PANTHER" id="PTHR47447">
    <property type="entry name" value="OS03G0856100 PROTEIN"/>
    <property type="match status" value="1"/>
</dbReference>
<feature type="compositionally biased region" description="Basic and acidic residues" evidence="2">
    <location>
        <begin position="114"/>
        <end position="141"/>
    </location>
</feature>
<dbReference type="Proteomes" id="UP000091956">
    <property type="component" value="Unassembled WGS sequence"/>
</dbReference>
<evidence type="ECO:0000256" key="2">
    <source>
        <dbReference type="SAM" id="MobiDB-lite"/>
    </source>
</evidence>
<feature type="region of interest" description="Disordered" evidence="2">
    <location>
        <begin position="106"/>
        <end position="148"/>
    </location>
</feature>
<keyword evidence="4" id="KW-1185">Reference proteome</keyword>
<dbReference type="Gene3D" id="1.25.40.10">
    <property type="entry name" value="Tetratricopeptide repeat domain"/>
    <property type="match status" value="1"/>
</dbReference>
<dbReference type="InterPro" id="IPR011990">
    <property type="entry name" value="TPR-like_helical_dom_sf"/>
</dbReference>
<evidence type="ECO:0000313" key="3">
    <source>
        <dbReference type="EMBL" id="OBT95239.1"/>
    </source>
</evidence>
<dbReference type="EMBL" id="KV460237">
    <property type="protein sequence ID" value="OBT95239.1"/>
    <property type="molecule type" value="Genomic_DNA"/>
</dbReference>
<dbReference type="GeneID" id="28840992"/>
<dbReference type="PANTHER" id="PTHR47447:SF24">
    <property type="entry name" value="PENTATRICOPEPTIDE REPEAT-CONTAINING PROTEIN"/>
    <property type="match status" value="1"/>
</dbReference>
<protein>
    <recommendedName>
        <fullName evidence="5">Pentacotripeptide-repeat region of PRORP domain-containing protein</fullName>
    </recommendedName>
</protein>
<reference evidence="4" key="2">
    <citation type="journal article" date="2018" name="Nat. Commun.">
        <title>Extreme sensitivity to ultraviolet light in the fungal pathogen causing white-nose syndrome of bats.</title>
        <authorList>
            <person name="Palmer J.M."/>
            <person name="Drees K.P."/>
            <person name="Foster J.T."/>
            <person name="Lindner D.L."/>
        </authorList>
    </citation>
    <scope>NUCLEOTIDE SEQUENCE [LARGE SCALE GENOMIC DNA]</scope>
    <source>
        <strain evidence="4">UAMH 10579</strain>
    </source>
</reference>
<gene>
    <name evidence="3" type="ORF">VE01_07606</name>
</gene>